<accession>A0A419A0K5</accession>
<comment type="caution">
    <text evidence="3">The sequence shown here is derived from an EMBL/GenBank/DDBJ whole genome shotgun (WGS) entry which is preliminary data.</text>
</comment>
<keyword evidence="4" id="KW-1185">Reference proteome</keyword>
<dbReference type="Pfam" id="PF09347">
    <property type="entry name" value="DUF1989"/>
    <property type="match status" value="1"/>
</dbReference>
<evidence type="ECO:0000313" key="4">
    <source>
        <dbReference type="Proteomes" id="UP000285530"/>
    </source>
</evidence>
<proteinExistence type="predicted"/>
<organism evidence="3 4">
    <name type="scientific">Paracoccus aestuarii</name>
    <dbReference type="NCBI Taxonomy" id="453842"/>
    <lineage>
        <taxon>Bacteria</taxon>
        <taxon>Pseudomonadati</taxon>
        <taxon>Pseudomonadota</taxon>
        <taxon>Alphaproteobacteria</taxon>
        <taxon>Rhodobacterales</taxon>
        <taxon>Paracoccaceae</taxon>
        <taxon>Paracoccus</taxon>
    </lineage>
</organism>
<dbReference type="PANTHER" id="PTHR31527:SF0">
    <property type="entry name" value="RE64534P"/>
    <property type="match status" value="1"/>
</dbReference>
<gene>
    <name evidence="3" type="ORF">D3P06_04035</name>
</gene>
<name>A0A419A0K5_9RHOB</name>
<evidence type="ECO:0000256" key="1">
    <source>
        <dbReference type="SAM" id="MobiDB-lite"/>
    </source>
</evidence>
<dbReference type="PANTHER" id="PTHR31527">
    <property type="entry name" value="RE64534P"/>
    <property type="match status" value="1"/>
</dbReference>
<feature type="domain" description="DUF1989" evidence="2">
    <location>
        <begin position="51"/>
        <end position="229"/>
    </location>
</feature>
<dbReference type="RefSeq" id="WP_119885327.1">
    <property type="nucleotide sequence ID" value="NZ_CP067169.1"/>
</dbReference>
<dbReference type="InterPro" id="IPR018959">
    <property type="entry name" value="DUF1989"/>
</dbReference>
<protein>
    <submittedName>
        <fullName evidence="3">DUF1989 domain-containing protein</fullName>
    </submittedName>
</protein>
<dbReference type="EMBL" id="QZEV01000010">
    <property type="protein sequence ID" value="RJL06362.1"/>
    <property type="molecule type" value="Genomic_DNA"/>
</dbReference>
<reference evidence="3 4" key="1">
    <citation type="submission" date="2018-09" db="EMBL/GenBank/DDBJ databases">
        <title>Paracoccus onubensis nov. sp. a moderate halophilic bacterium isolated from Gruta de las Maravillas (Aracena, Spain).</title>
        <authorList>
            <person name="Jurado V."/>
            <person name="Gutierrez-Patricio S."/>
            <person name="Gonzalez-Pimentel J.L."/>
            <person name="Laiz L."/>
            <person name="Saiz-Jimenez C."/>
        </authorList>
    </citation>
    <scope>NUCLEOTIDE SEQUENCE [LARGE SCALE GENOMIC DNA]</scope>
    <source>
        <strain evidence="3 4">DSM 19484</strain>
    </source>
</reference>
<sequence length="287" mass="30975">MARPTALPPPDADARRSVRPVICYPVDSLPRPDIAAFQAARAGWRMVDEVTVPPRAARGFSVPAGHFFRITSVEGPQVGDLNLWSQDLSERFYSGKTRALHGSHLTTGDRLWSGFPGLRPMATITDDSLGWYGIDADGGSVHDVIGTRCDPYTHNLLSGGQYHRCCHSNLTRAVAAARDLSLPRAEALVHDVLNVFMCTGFTRDTGQYFMKASPVRPGDFLEFWAEIDLFGALSACPGGDCGGEHSSDAAACHPLLVQVFRPQAAPEGWAPPAPNGYDQSHGGHDPV</sequence>
<evidence type="ECO:0000259" key="2">
    <source>
        <dbReference type="Pfam" id="PF09347"/>
    </source>
</evidence>
<evidence type="ECO:0000313" key="3">
    <source>
        <dbReference type="EMBL" id="RJL06362.1"/>
    </source>
</evidence>
<dbReference type="OrthoDB" id="9792415at2"/>
<dbReference type="AlphaFoldDB" id="A0A419A0K5"/>
<feature type="region of interest" description="Disordered" evidence="1">
    <location>
        <begin position="267"/>
        <end position="287"/>
    </location>
</feature>
<dbReference type="Proteomes" id="UP000285530">
    <property type="component" value="Unassembled WGS sequence"/>
</dbReference>